<sequence length="451" mass="49363">MMKNASRGSSLTRRKLLQASAATAALTAFPAPLIAQTKPFAGVTLHGASFQHRFFTLLQKYIPEFEERTGMKVDLQLSAFPVYNQQANLELSSGGSAYDFVNVTFILAARWVAAGLLANLDEFTGDANLTPAEWNPKDFVEGAQVPYRDAKGATYGYSWEGGAMLMGLSRMDLMEKKGLKVPKTFAELQQVCAEINGTDGVSGITSFQLHHWNLPPYIQGFGGNIFRKPPSDIMPALNTPETIQGIEFYANLLKSAPKGVLTYTEDQARQSVLTGRANIFIHSSAWVTPILLSEESKVKETARVVRMPAGPVHDHPASNSQGLGIPKNAKNKKAAWEFIKWALSPDISMRLVKEHGHSSVCRRSIITSEAYRKLNTVNGQDLGALYLEVLELPAKGENYMAYRTVKEFPIVGDVLNKAFEQVATGQLPAKDAMNAAQDQAIAALRRAGTQL</sequence>
<dbReference type="EMBL" id="RDRA01000008">
    <property type="protein sequence ID" value="RXG94963.1"/>
    <property type="molecule type" value="Genomic_DNA"/>
</dbReference>
<keyword evidence="7" id="KW-1185">Reference proteome</keyword>
<proteinExistence type="inferred from homology"/>
<name>A0A4Q0QRQ2_9BRAD</name>
<evidence type="ECO:0000256" key="3">
    <source>
        <dbReference type="ARBA" id="ARBA00022764"/>
    </source>
</evidence>
<comment type="similarity">
    <text evidence="2">Belongs to the bacterial solute-binding protein 1 family.</text>
</comment>
<evidence type="ECO:0000256" key="1">
    <source>
        <dbReference type="ARBA" id="ARBA00004418"/>
    </source>
</evidence>
<comment type="caution">
    <text evidence="6">The sequence shown here is derived from an EMBL/GenBank/DDBJ whole genome shotgun (WGS) entry which is preliminary data.</text>
</comment>
<evidence type="ECO:0000313" key="5">
    <source>
        <dbReference type="EMBL" id="RXG94963.1"/>
    </source>
</evidence>
<evidence type="ECO:0000313" key="6">
    <source>
        <dbReference type="EMBL" id="RXG98772.1"/>
    </source>
</evidence>
<dbReference type="EMBL" id="RKMK01000009">
    <property type="protein sequence ID" value="RXG98772.1"/>
    <property type="molecule type" value="Genomic_DNA"/>
</dbReference>
<keyword evidence="4" id="KW-0732">Signal</keyword>
<dbReference type="AlphaFoldDB" id="A0A4Q0QRQ2"/>
<dbReference type="RefSeq" id="WP_128931311.1">
    <property type="nucleotide sequence ID" value="NZ_CP022221.1"/>
</dbReference>
<dbReference type="PANTHER" id="PTHR43649">
    <property type="entry name" value="ARABINOSE-BINDING PROTEIN-RELATED"/>
    <property type="match status" value="1"/>
</dbReference>
<accession>A0A4Q0QRQ2</accession>
<evidence type="ECO:0000256" key="2">
    <source>
        <dbReference type="ARBA" id="ARBA00008520"/>
    </source>
</evidence>
<dbReference type="SUPFAM" id="SSF53850">
    <property type="entry name" value="Periplasmic binding protein-like II"/>
    <property type="match status" value="1"/>
</dbReference>
<evidence type="ECO:0000313" key="7">
    <source>
        <dbReference type="Proteomes" id="UP000289946"/>
    </source>
</evidence>
<feature type="chain" id="PRO_5020972226" evidence="4">
    <location>
        <begin position="25"/>
        <end position="451"/>
    </location>
</feature>
<feature type="signal peptide" evidence="4">
    <location>
        <begin position="1"/>
        <end position="24"/>
    </location>
</feature>
<keyword evidence="3" id="KW-0574">Periplasm</keyword>
<dbReference type="PROSITE" id="PS51318">
    <property type="entry name" value="TAT"/>
    <property type="match status" value="1"/>
</dbReference>
<dbReference type="Proteomes" id="UP000290174">
    <property type="component" value="Unassembled WGS sequence"/>
</dbReference>
<reference evidence="6 8" key="1">
    <citation type="submission" date="2018-11" db="EMBL/GenBank/DDBJ databases">
        <title>Bradyrhizobium sp. nov., isolated from effective nodules of peanut in China.</title>
        <authorList>
            <person name="Li Y."/>
        </authorList>
    </citation>
    <scope>NUCLEOTIDE SEQUENCE [LARGE SCALE GENOMIC DNA]</scope>
    <source>
        <strain evidence="6 8">CCBAU 51770</strain>
        <strain evidence="5 7">CCBAU 51781</strain>
    </source>
</reference>
<dbReference type="GO" id="GO:0042597">
    <property type="term" value="C:periplasmic space"/>
    <property type="evidence" value="ECO:0007669"/>
    <property type="project" value="UniProtKB-SubCell"/>
</dbReference>
<comment type="subcellular location">
    <subcellularLocation>
        <location evidence="1">Periplasm</location>
    </subcellularLocation>
</comment>
<evidence type="ECO:0000256" key="4">
    <source>
        <dbReference type="SAM" id="SignalP"/>
    </source>
</evidence>
<dbReference type="InterPro" id="IPR050490">
    <property type="entry name" value="Bact_solute-bd_prot1"/>
</dbReference>
<dbReference type="InterPro" id="IPR006311">
    <property type="entry name" value="TAT_signal"/>
</dbReference>
<dbReference type="InterPro" id="IPR006059">
    <property type="entry name" value="SBP"/>
</dbReference>
<dbReference type="Gene3D" id="3.40.190.10">
    <property type="entry name" value="Periplasmic binding protein-like II"/>
    <property type="match status" value="2"/>
</dbReference>
<protein>
    <submittedName>
        <fullName evidence="6">Extracellular solute-binding protein</fullName>
    </submittedName>
</protein>
<dbReference type="PANTHER" id="PTHR43649:SF12">
    <property type="entry name" value="DIACETYLCHITOBIOSE BINDING PROTEIN DASA"/>
    <property type="match status" value="1"/>
</dbReference>
<dbReference type="Pfam" id="PF01547">
    <property type="entry name" value="SBP_bac_1"/>
    <property type="match status" value="1"/>
</dbReference>
<dbReference type="Proteomes" id="UP000289946">
    <property type="component" value="Unassembled WGS sequence"/>
</dbReference>
<organism evidence="6 8">
    <name type="scientific">Bradyrhizobium zhanjiangense</name>
    <dbReference type="NCBI Taxonomy" id="1325107"/>
    <lineage>
        <taxon>Bacteria</taxon>
        <taxon>Pseudomonadati</taxon>
        <taxon>Pseudomonadota</taxon>
        <taxon>Alphaproteobacteria</taxon>
        <taxon>Hyphomicrobiales</taxon>
        <taxon>Nitrobacteraceae</taxon>
        <taxon>Bradyrhizobium</taxon>
    </lineage>
</organism>
<gene>
    <name evidence="6" type="ORF">EAS61_13260</name>
    <name evidence="5" type="ORF">EAS62_15610</name>
</gene>
<evidence type="ECO:0000313" key="8">
    <source>
        <dbReference type="Proteomes" id="UP000290174"/>
    </source>
</evidence>